<accession>A0A1F7SNP6</accession>
<name>A0A1F7SNP6_9BACT</name>
<sequence length="401" mass="44638">MKSPCDIPFKLKQAMAKKKNKETGRSPYLGTIIFVIVAVAAGVIALKYIEKQKIHSQLLENSEKLNLSLESSLFKAGLSKKDIVSSSEELREIENGKILFCKRVVLLKKGLAAEDLEVIVRKLAKIKGVEIEKAEDNDVAKKQGIKLIVRLHTFPVQELIIYPALQDKISDRTLTKDEPAKNPVIAIIIDDIGGSLKQAKPFLAINEPINFAILPNLSFSKKISRLAGKSGKEVLLHCPMEPEEYPKADPGPGGIFLKMKKNEILETLNENLDSVPNAVGFNNHMGSRLTQEKKKMEIVLSWAKKKNLFFIDSRTTPKTIGAETARELSIKTAERKVFLDNIREIPEIEKEISRLAEFAKKDGKAIGIGHPYPETAAAIQMMIPKLKNEGIEFVPVSEIVE</sequence>
<dbReference type="AlphaFoldDB" id="A0A1F7SNP6"/>
<dbReference type="InterPro" id="IPR011330">
    <property type="entry name" value="Glyco_hydro/deAcase_b/a-brl"/>
</dbReference>
<gene>
    <name evidence="2" type="ORF">A3G31_01095</name>
</gene>
<dbReference type="InterPro" id="IPR006837">
    <property type="entry name" value="Divergent_DAC"/>
</dbReference>
<keyword evidence="1" id="KW-0472">Membrane</keyword>
<dbReference type="Gene3D" id="3.20.20.370">
    <property type="entry name" value="Glycoside hydrolase/deacetylase"/>
    <property type="match status" value="1"/>
</dbReference>
<protein>
    <recommendedName>
        <fullName evidence="4">Divergent polysaccharide deacetylase</fullName>
    </recommendedName>
</protein>
<dbReference type="STRING" id="1817883.A3G31_01095"/>
<evidence type="ECO:0000313" key="3">
    <source>
        <dbReference type="Proteomes" id="UP000178082"/>
    </source>
</evidence>
<dbReference type="CDD" id="cd10936">
    <property type="entry name" value="CE4_DAC2"/>
    <property type="match status" value="1"/>
</dbReference>
<proteinExistence type="predicted"/>
<feature type="transmembrane region" description="Helical" evidence="1">
    <location>
        <begin position="28"/>
        <end position="49"/>
    </location>
</feature>
<dbReference type="SUPFAM" id="SSF88713">
    <property type="entry name" value="Glycoside hydrolase/deacetylase"/>
    <property type="match status" value="1"/>
</dbReference>
<keyword evidence="1" id="KW-1133">Transmembrane helix</keyword>
<dbReference type="PANTHER" id="PTHR30105">
    <property type="entry name" value="UNCHARACTERIZED YIBQ-RELATED"/>
    <property type="match status" value="1"/>
</dbReference>
<evidence type="ECO:0000313" key="2">
    <source>
        <dbReference type="EMBL" id="OGL55391.1"/>
    </source>
</evidence>
<dbReference type="Proteomes" id="UP000178082">
    <property type="component" value="Unassembled WGS sequence"/>
</dbReference>
<organism evidence="2 3">
    <name type="scientific">Candidatus Schekmanbacteria bacterium RIFCSPLOWO2_12_FULL_38_15</name>
    <dbReference type="NCBI Taxonomy" id="1817883"/>
    <lineage>
        <taxon>Bacteria</taxon>
        <taxon>Candidatus Schekmaniibacteriota</taxon>
    </lineage>
</organism>
<keyword evidence="1" id="KW-0812">Transmembrane</keyword>
<comment type="caution">
    <text evidence="2">The sequence shown here is derived from an EMBL/GenBank/DDBJ whole genome shotgun (WGS) entry which is preliminary data.</text>
</comment>
<dbReference type="Pfam" id="PF04748">
    <property type="entry name" value="Polysacc_deac_2"/>
    <property type="match status" value="1"/>
</dbReference>
<evidence type="ECO:0008006" key="4">
    <source>
        <dbReference type="Google" id="ProtNLM"/>
    </source>
</evidence>
<dbReference type="PANTHER" id="PTHR30105:SF2">
    <property type="entry name" value="DIVERGENT POLYSACCHARIDE DEACETYLASE SUPERFAMILY"/>
    <property type="match status" value="1"/>
</dbReference>
<reference evidence="2 3" key="1">
    <citation type="journal article" date="2016" name="Nat. Commun.">
        <title>Thousands of microbial genomes shed light on interconnected biogeochemical processes in an aquifer system.</title>
        <authorList>
            <person name="Anantharaman K."/>
            <person name="Brown C.T."/>
            <person name="Hug L.A."/>
            <person name="Sharon I."/>
            <person name="Castelle C.J."/>
            <person name="Probst A.J."/>
            <person name="Thomas B.C."/>
            <person name="Singh A."/>
            <person name="Wilkins M.J."/>
            <person name="Karaoz U."/>
            <person name="Brodie E.L."/>
            <person name="Williams K.H."/>
            <person name="Hubbard S.S."/>
            <person name="Banfield J.F."/>
        </authorList>
    </citation>
    <scope>NUCLEOTIDE SEQUENCE [LARGE SCALE GENOMIC DNA]</scope>
</reference>
<evidence type="ECO:0000256" key="1">
    <source>
        <dbReference type="SAM" id="Phobius"/>
    </source>
</evidence>
<dbReference type="EMBL" id="MGDI01000001">
    <property type="protein sequence ID" value="OGL55391.1"/>
    <property type="molecule type" value="Genomic_DNA"/>
</dbReference>
<dbReference type="GO" id="GO:0005975">
    <property type="term" value="P:carbohydrate metabolic process"/>
    <property type="evidence" value="ECO:0007669"/>
    <property type="project" value="InterPro"/>
</dbReference>